<comment type="function">
    <text evidence="5">Bidirectionally degrades single-stranded DNA into large acid-insoluble oligonucleotides, which are then degraded further into small acid-soluble oligonucleotides.</text>
</comment>
<dbReference type="EMBL" id="MHTV01000006">
    <property type="protein sequence ID" value="OHA67658.1"/>
    <property type="molecule type" value="Genomic_DNA"/>
</dbReference>
<dbReference type="Pfam" id="PF13742">
    <property type="entry name" value="tRNA_anti_2"/>
    <property type="match status" value="1"/>
</dbReference>
<comment type="subunit">
    <text evidence="5">Heterooligomer composed of large and small subunits.</text>
</comment>
<gene>
    <name evidence="5" type="primary">xseA</name>
    <name evidence="9" type="ORF">A3C04_01940</name>
</gene>
<dbReference type="GO" id="GO:0009318">
    <property type="term" value="C:exodeoxyribonuclease VII complex"/>
    <property type="evidence" value="ECO:0007669"/>
    <property type="project" value="UniProtKB-UniRule"/>
</dbReference>
<dbReference type="AlphaFoldDB" id="A0A1G2R525"/>
<dbReference type="CDD" id="cd04489">
    <property type="entry name" value="ExoVII_LU_OBF"/>
    <property type="match status" value="1"/>
</dbReference>
<feature type="domain" description="OB-fold nucleic acid binding" evidence="8">
    <location>
        <begin position="24"/>
        <end position="118"/>
    </location>
</feature>
<dbReference type="InterPro" id="IPR003753">
    <property type="entry name" value="Exonuc_VII_L"/>
</dbReference>
<dbReference type="GO" id="GO:0003676">
    <property type="term" value="F:nucleic acid binding"/>
    <property type="evidence" value="ECO:0007669"/>
    <property type="project" value="InterPro"/>
</dbReference>
<evidence type="ECO:0000256" key="6">
    <source>
        <dbReference type="RuleBase" id="RU004355"/>
    </source>
</evidence>
<dbReference type="HAMAP" id="MF_00378">
    <property type="entry name" value="Exonuc_7_L"/>
    <property type="match status" value="1"/>
</dbReference>
<dbReference type="NCBIfam" id="TIGR00237">
    <property type="entry name" value="xseA"/>
    <property type="match status" value="1"/>
</dbReference>
<evidence type="ECO:0000256" key="3">
    <source>
        <dbReference type="ARBA" id="ARBA00022801"/>
    </source>
</evidence>
<comment type="catalytic activity">
    <reaction evidence="5 6">
        <text>Exonucleolytic cleavage in either 5'- to 3'- or 3'- to 5'-direction to yield nucleoside 5'-phosphates.</text>
        <dbReference type="EC" id="3.1.11.6"/>
    </reaction>
</comment>
<sequence length="460" mass="52672">MQDSMFNDDNMIQPEFDADGNAIFSVEECHFIINEAVSKLGRIRVKGEINDAKRVRGSMAFFDMKDARGKDFVLKCSLFGSQFKQFSHLLADGMEVIITGRPKMYKTGSFSLVVENIEPAGEGAWKKALEQLKKKLEQMGYFDLARKRKIPAYVQRIGLITSAEGQAIFDFRRNLGEYGFQICFHAVWVEGEYAEKSIVNAIRWFNARRPDMDVLAVIRGGGGWENLKAYNSEKIAETIASSRIPVITGIGHEEDESIADLVADFRCSTPTAVADFLRTQRESLIRLVKERSEQVKRKMAEILSGKEEKIEFLRHNLYGGFQRSFDYSRHRITHKAEQLHRSLGSVFEQFANLERRFRNVLYVQQASLQSFSARMQASVLRVYALSETIWEEKRARVDKCEIALHSLNPENVLKRGYSVVYKTGGKVVKESRQLKRGDMVDVKMFRGKFSSQVEKIDEGF</sequence>
<evidence type="ECO:0000313" key="9">
    <source>
        <dbReference type="EMBL" id="OHA67658.1"/>
    </source>
</evidence>
<dbReference type="Pfam" id="PF02601">
    <property type="entry name" value="Exonuc_VII_L"/>
    <property type="match status" value="1"/>
</dbReference>
<name>A0A1G2R525_9BACT</name>
<comment type="similarity">
    <text evidence="5 6">Belongs to the XseA family.</text>
</comment>
<dbReference type="InterPro" id="IPR020579">
    <property type="entry name" value="Exonuc_VII_lsu_C"/>
</dbReference>
<reference evidence="9 10" key="1">
    <citation type="journal article" date="2016" name="Nat. Commun.">
        <title>Thousands of microbial genomes shed light on interconnected biogeochemical processes in an aquifer system.</title>
        <authorList>
            <person name="Anantharaman K."/>
            <person name="Brown C.T."/>
            <person name="Hug L.A."/>
            <person name="Sharon I."/>
            <person name="Castelle C.J."/>
            <person name="Probst A.J."/>
            <person name="Thomas B.C."/>
            <person name="Singh A."/>
            <person name="Wilkins M.J."/>
            <person name="Karaoz U."/>
            <person name="Brodie E.L."/>
            <person name="Williams K.H."/>
            <person name="Hubbard S.S."/>
            <person name="Banfield J.F."/>
        </authorList>
    </citation>
    <scope>NUCLEOTIDE SEQUENCE [LARGE SCALE GENOMIC DNA]</scope>
</reference>
<feature type="domain" description="Exonuclease VII large subunit C-terminal" evidence="7">
    <location>
        <begin position="141"/>
        <end position="451"/>
    </location>
</feature>
<keyword evidence="2 5" id="KW-0540">Nuclease</keyword>
<dbReference type="GO" id="GO:0005737">
    <property type="term" value="C:cytoplasm"/>
    <property type="evidence" value="ECO:0007669"/>
    <property type="project" value="UniProtKB-SubCell"/>
</dbReference>
<evidence type="ECO:0000256" key="2">
    <source>
        <dbReference type="ARBA" id="ARBA00022722"/>
    </source>
</evidence>
<evidence type="ECO:0000313" key="10">
    <source>
        <dbReference type="Proteomes" id="UP000178092"/>
    </source>
</evidence>
<comment type="subcellular location">
    <subcellularLocation>
        <location evidence="5 6">Cytoplasm</location>
    </subcellularLocation>
</comment>
<evidence type="ECO:0000256" key="1">
    <source>
        <dbReference type="ARBA" id="ARBA00022490"/>
    </source>
</evidence>
<dbReference type="Proteomes" id="UP000178092">
    <property type="component" value="Unassembled WGS sequence"/>
</dbReference>
<evidence type="ECO:0000259" key="7">
    <source>
        <dbReference type="Pfam" id="PF02601"/>
    </source>
</evidence>
<comment type="caution">
    <text evidence="9">The sequence shown here is derived from an EMBL/GenBank/DDBJ whole genome shotgun (WGS) entry which is preliminary data.</text>
</comment>
<keyword evidence="4 5" id="KW-0269">Exonuclease</keyword>
<evidence type="ECO:0000256" key="5">
    <source>
        <dbReference type="HAMAP-Rule" id="MF_00378"/>
    </source>
</evidence>
<proteinExistence type="inferred from homology"/>
<keyword evidence="3 5" id="KW-0378">Hydrolase</keyword>
<keyword evidence="1 5" id="KW-0963">Cytoplasm</keyword>
<evidence type="ECO:0000259" key="8">
    <source>
        <dbReference type="Pfam" id="PF13742"/>
    </source>
</evidence>
<dbReference type="EC" id="3.1.11.6" evidence="5"/>
<organism evidence="9 10">
    <name type="scientific">Candidatus Wildermuthbacteria bacterium RIFCSPHIGHO2_02_FULL_45_25</name>
    <dbReference type="NCBI Taxonomy" id="1802450"/>
    <lineage>
        <taxon>Bacteria</taxon>
        <taxon>Candidatus Wildermuthiibacteriota</taxon>
    </lineage>
</organism>
<protein>
    <recommendedName>
        <fullName evidence="5">Exodeoxyribonuclease 7 large subunit</fullName>
        <ecNumber evidence="5">3.1.11.6</ecNumber>
    </recommendedName>
    <alternativeName>
        <fullName evidence="5">Exodeoxyribonuclease VII large subunit</fullName>
        <shortName evidence="5">Exonuclease VII large subunit</shortName>
    </alternativeName>
</protein>
<dbReference type="PANTHER" id="PTHR30008">
    <property type="entry name" value="EXODEOXYRIBONUCLEASE 7 LARGE SUBUNIT"/>
    <property type="match status" value="1"/>
</dbReference>
<dbReference type="GO" id="GO:0006308">
    <property type="term" value="P:DNA catabolic process"/>
    <property type="evidence" value="ECO:0007669"/>
    <property type="project" value="UniProtKB-UniRule"/>
</dbReference>
<accession>A0A1G2R525</accession>
<dbReference type="PANTHER" id="PTHR30008:SF0">
    <property type="entry name" value="EXODEOXYRIBONUCLEASE 7 LARGE SUBUNIT"/>
    <property type="match status" value="1"/>
</dbReference>
<dbReference type="GO" id="GO:0008855">
    <property type="term" value="F:exodeoxyribonuclease VII activity"/>
    <property type="evidence" value="ECO:0007669"/>
    <property type="project" value="UniProtKB-UniRule"/>
</dbReference>
<dbReference type="InterPro" id="IPR025824">
    <property type="entry name" value="OB-fold_nuc-bd_dom"/>
</dbReference>
<evidence type="ECO:0000256" key="4">
    <source>
        <dbReference type="ARBA" id="ARBA00022839"/>
    </source>
</evidence>